<accession>A0A7W8EI74</accession>
<feature type="transmembrane region" description="Helical" evidence="1">
    <location>
        <begin position="21"/>
        <end position="45"/>
    </location>
</feature>
<feature type="transmembrane region" description="Helical" evidence="1">
    <location>
        <begin position="136"/>
        <end position="157"/>
    </location>
</feature>
<keyword evidence="1" id="KW-0472">Membrane</keyword>
<sequence length="161" mass="16428">MGDYLSPRVSGRPERKTRRGYALAVVAAGALLVVCAILPWAGLSARSDLIGAGVVRTVRGIDDGFGVYTLIAGLVAGAFGVAGLMTGRRPWAGLAAIPGGVAAAVLVLFVADPRGAGDRISVDLGGFLAIEPVLQYGWFAALGSALAVVVFAVLSLLPRRN</sequence>
<organism evidence="2 3">
    <name type="scientific">Nonomuraea endophytica</name>
    <dbReference type="NCBI Taxonomy" id="714136"/>
    <lineage>
        <taxon>Bacteria</taxon>
        <taxon>Bacillati</taxon>
        <taxon>Actinomycetota</taxon>
        <taxon>Actinomycetes</taxon>
        <taxon>Streptosporangiales</taxon>
        <taxon>Streptosporangiaceae</taxon>
        <taxon>Nonomuraea</taxon>
    </lineage>
</organism>
<dbReference type="RefSeq" id="WP_184966581.1">
    <property type="nucleotide sequence ID" value="NZ_JACHIN010000008.1"/>
</dbReference>
<protein>
    <submittedName>
        <fullName evidence="2">Ferric-dicitrate binding protein FerR (Iron transport regulator)</fullName>
    </submittedName>
</protein>
<name>A0A7W8EI74_9ACTN</name>
<keyword evidence="1" id="KW-0812">Transmembrane</keyword>
<dbReference type="Proteomes" id="UP000568380">
    <property type="component" value="Unassembled WGS sequence"/>
</dbReference>
<dbReference type="AlphaFoldDB" id="A0A7W8EI74"/>
<reference evidence="2 3" key="1">
    <citation type="submission" date="2020-08" db="EMBL/GenBank/DDBJ databases">
        <title>Genomic Encyclopedia of Type Strains, Phase IV (KMG-IV): sequencing the most valuable type-strain genomes for metagenomic binning, comparative biology and taxonomic classification.</title>
        <authorList>
            <person name="Goeker M."/>
        </authorList>
    </citation>
    <scope>NUCLEOTIDE SEQUENCE [LARGE SCALE GENOMIC DNA]</scope>
    <source>
        <strain evidence="2 3">DSM 45385</strain>
    </source>
</reference>
<evidence type="ECO:0000313" key="3">
    <source>
        <dbReference type="Proteomes" id="UP000568380"/>
    </source>
</evidence>
<keyword evidence="3" id="KW-1185">Reference proteome</keyword>
<proteinExistence type="predicted"/>
<gene>
    <name evidence="2" type="ORF">HNR40_005730</name>
</gene>
<evidence type="ECO:0000313" key="2">
    <source>
        <dbReference type="EMBL" id="MBB5080243.1"/>
    </source>
</evidence>
<feature type="transmembrane region" description="Helical" evidence="1">
    <location>
        <begin position="91"/>
        <end position="111"/>
    </location>
</feature>
<evidence type="ECO:0000256" key="1">
    <source>
        <dbReference type="SAM" id="Phobius"/>
    </source>
</evidence>
<keyword evidence="1" id="KW-1133">Transmembrane helix</keyword>
<comment type="caution">
    <text evidence="2">The sequence shown here is derived from an EMBL/GenBank/DDBJ whole genome shotgun (WGS) entry which is preliminary data.</text>
</comment>
<feature type="transmembrane region" description="Helical" evidence="1">
    <location>
        <begin position="65"/>
        <end position="84"/>
    </location>
</feature>
<dbReference type="EMBL" id="JACHIN010000008">
    <property type="protein sequence ID" value="MBB5080243.1"/>
    <property type="molecule type" value="Genomic_DNA"/>
</dbReference>